<proteinExistence type="predicted"/>
<organism evidence="1">
    <name type="scientific">uncultured marine thaumarchaeote KM3_12_F11</name>
    <dbReference type="NCBI Taxonomy" id="1455999"/>
    <lineage>
        <taxon>Archaea</taxon>
        <taxon>Nitrososphaerota</taxon>
        <taxon>environmental samples</taxon>
    </lineage>
</organism>
<dbReference type="AlphaFoldDB" id="A0A075GA34"/>
<evidence type="ECO:0000313" key="1">
    <source>
        <dbReference type="EMBL" id="AIF00235.1"/>
    </source>
</evidence>
<sequence>MGSKEKCTMCDEKVQQRYMPMQEWGIKGPLCGKCYSKLVHEHYPGDHIRVNKDLD</sequence>
<accession>A0A075GA34</accession>
<name>A0A075GA34_9ARCH</name>
<dbReference type="EMBL" id="KF900585">
    <property type="protein sequence ID" value="AIF00235.1"/>
    <property type="molecule type" value="Genomic_DNA"/>
</dbReference>
<protein>
    <submittedName>
        <fullName evidence="1">Uncharacterized protein</fullName>
    </submittedName>
</protein>
<reference evidence="1" key="1">
    <citation type="journal article" date="2014" name="Genome Biol. Evol.">
        <title>Pangenome evidence for extensive interdomain horizontal transfer affecting lineage core and shell genes in uncultured planktonic thaumarchaeota and euryarchaeota.</title>
        <authorList>
            <person name="Deschamps P."/>
            <person name="Zivanovic Y."/>
            <person name="Moreira D."/>
            <person name="Rodriguez-Valera F."/>
            <person name="Lopez-Garcia P."/>
        </authorList>
    </citation>
    <scope>NUCLEOTIDE SEQUENCE</scope>
</reference>